<dbReference type="Gene3D" id="2.60.40.10">
    <property type="entry name" value="Immunoglobulins"/>
    <property type="match status" value="1"/>
</dbReference>
<feature type="signal peptide" evidence="1">
    <location>
        <begin position="1"/>
        <end position="23"/>
    </location>
</feature>
<dbReference type="EMBL" id="FQVU01000002">
    <property type="protein sequence ID" value="SHG31132.1"/>
    <property type="molecule type" value="Genomic_DNA"/>
</dbReference>
<keyword evidence="4" id="KW-1185">Reference proteome</keyword>
<name>A0A1M5IS10_9ACTN</name>
<sequence>MSRLSRAILIVASLAAAAVVVPATDSVAGVSRHGPTSFLTVAGAAGEPITQGKVWTFDDTDGLLQFSGNEGRLTWRLSTRYGDGNTDYEVELAAPVGGQLTTGTYTNVARAGFNGTHAGLSVSGQGRACNTLTGSVLIRSITTNQFGGVTELDASFTQYCDGSKVPLNGSLQYHAPVRHAVTLTSSHPVTVLGQPTTLTAQVHRGSSVFFYDGTKRIGRAKADSFGLARLTTATLKAGTHQLTARRGKHSSVRVRQRVDGSATSFWFRSVGGDGLATGATAAYTPTSSQMPISATTRKITVDVGGDASWDVVVQSPTRTALRPGTYEHTQQGPTATSAGVMMYGGGNACDTQSGSLHVSSLRANKRGVITAVALSFAVYCNGSAYPLRGTLHYTAA</sequence>
<dbReference type="InterPro" id="IPR013783">
    <property type="entry name" value="Ig-like_fold"/>
</dbReference>
<feature type="chain" id="PRO_5012522282" description="Bacterial Ig-like domain-containing protein" evidence="1">
    <location>
        <begin position="24"/>
        <end position="396"/>
    </location>
</feature>
<proteinExistence type="predicted"/>
<evidence type="ECO:0000313" key="4">
    <source>
        <dbReference type="Proteomes" id="UP000186132"/>
    </source>
</evidence>
<evidence type="ECO:0000259" key="2">
    <source>
        <dbReference type="Pfam" id="PF16640"/>
    </source>
</evidence>
<evidence type="ECO:0000313" key="3">
    <source>
        <dbReference type="EMBL" id="SHG31132.1"/>
    </source>
</evidence>
<reference evidence="3 4" key="1">
    <citation type="submission" date="2016-11" db="EMBL/GenBank/DDBJ databases">
        <authorList>
            <person name="Jaros S."/>
            <person name="Januszkiewicz K."/>
            <person name="Wedrychowicz H."/>
        </authorList>
    </citation>
    <scope>NUCLEOTIDE SEQUENCE [LARGE SCALE GENOMIC DNA]</scope>
    <source>
        <strain evidence="3 4">DSM 45627</strain>
    </source>
</reference>
<dbReference type="GO" id="GO:0005975">
    <property type="term" value="P:carbohydrate metabolic process"/>
    <property type="evidence" value="ECO:0007669"/>
    <property type="project" value="UniProtKB-ARBA"/>
</dbReference>
<evidence type="ECO:0000256" key="1">
    <source>
        <dbReference type="SAM" id="SignalP"/>
    </source>
</evidence>
<dbReference type="OrthoDB" id="3685630at2"/>
<dbReference type="AlphaFoldDB" id="A0A1M5IS10"/>
<dbReference type="RefSeq" id="WP_143168094.1">
    <property type="nucleotide sequence ID" value="NZ_FQVU01000002.1"/>
</dbReference>
<dbReference type="STRING" id="1206085.SAMN05443575_1987"/>
<dbReference type="InterPro" id="IPR032109">
    <property type="entry name" value="Big_3_5"/>
</dbReference>
<protein>
    <recommendedName>
        <fullName evidence="2">Bacterial Ig-like domain-containing protein</fullName>
    </recommendedName>
</protein>
<dbReference type="Pfam" id="PF16640">
    <property type="entry name" value="Big_3_5"/>
    <property type="match status" value="1"/>
</dbReference>
<accession>A0A1M5IS10</accession>
<feature type="domain" description="Bacterial Ig-like" evidence="2">
    <location>
        <begin position="183"/>
        <end position="245"/>
    </location>
</feature>
<keyword evidence="1" id="KW-0732">Signal</keyword>
<organism evidence="3 4">
    <name type="scientific">Jatrophihabitans endophyticus</name>
    <dbReference type="NCBI Taxonomy" id="1206085"/>
    <lineage>
        <taxon>Bacteria</taxon>
        <taxon>Bacillati</taxon>
        <taxon>Actinomycetota</taxon>
        <taxon>Actinomycetes</taxon>
        <taxon>Jatrophihabitantales</taxon>
        <taxon>Jatrophihabitantaceae</taxon>
        <taxon>Jatrophihabitans</taxon>
    </lineage>
</organism>
<dbReference type="Proteomes" id="UP000186132">
    <property type="component" value="Unassembled WGS sequence"/>
</dbReference>
<gene>
    <name evidence="3" type="ORF">SAMN05443575_1987</name>
</gene>